<keyword evidence="3" id="KW-1185">Reference proteome</keyword>
<dbReference type="OrthoDB" id="5813299at2759"/>
<organism evidence="2 3">
    <name type="scientific">Wuchereria bancrofti</name>
    <dbReference type="NCBI Taxonomy" id="6293"/>
    <lineage>
        <taxon>Eukaryota</taxon>
        <taxon>Metazoa</taxon>
        <taxon>Ecdysozoa</taxon>
        <taxon>Nematoda</taxon>
        <taxon>Chromadorea</taxon>
        <taxon>Rhabditida</taxon>
        <taxon>Spirurina</taxon>
        <taxon>Spiruromorpha</taxon>
        <taxon>Filarioidea</taxon>
        <taxon>Onchocercidae</taxon>
        <taxon>Wuchereria</taxon>
    </lineage>
</organism>
<proteinExistence type="predicted"/>
<feature type="domain" description="EGF-like" evidence="1">
    <location>
        <begin position="10"/>
        <end position="21"/>
    </location>
</feature>
<dbReference type="Proteomes" id="UP000270924">
    <property type="component" value="Unassembled WGS sequence"/>
</dbReference>
<accession>A0A3P7FXS2</accession>
<reference evidence="2 3" key="1">
    <citation type="submission" date="2018-11" db="EMBL/GenBank/DDBJ databases">
        <authorList>
            <consortium name="Pathogen Informatics"/>
        </authorList>
    </citation>
    <scope>NUCLEOTIDE SEQUENCE [LARGE SCALE GENOMIC DNA]</scope>
</reference>
<dbReference type="InterPro" id="IPR000742">
    <property type="entry name" value="EGF"/>
</dbReference>
<dbReference type="InParanoid" id="A0A3P7FXS2"/>
<protein>
    <recommendedName>
        <fullName evidence="1">EGF-like domain-containing protein</fullName>
    </recommendedName>
</protein>
<name>A0A3P7FXS2_WUCBA</name>
<dbReference type="EMBL" id="UYWW01007249">
    <property type="protein sequence ID" value="VDM15162.1"/>
    <property type="molecule type" value="Genomic_DNA"/>
</dbReference>
<evidence type="ECO:0000313" key="3">
    <source>
        <dbReference type="Proteomes" id="UP000270924"/>
    </source>
</evidence>
<evidence type="ECO:0000313" key="2">
    <source>
        <dbReference type="EMBL" id="VDM15162.1"/>
    </source>
</evidence>
<evidence type="ECO:0000259" key="1">
    <source>
        <dbReference type="PROSITE" id="PS00022"/>
    </source>
</evidence>
<dbReference type="PROSITE" id="PS00022">
    <property type="entry name" value="EGF_1"/>
    <property type="match status" value="1"/>
</dbReference>
<gene>
    <name evidence="2" type="ORF">WBA_LOCUS8548</name>
</gene>
<sequence length="178" mass="20497">MWNSESKYLCYCDVTHYGDHCQYRLNLDQNHPTDDVHFQRAFQPGSCKLSNSEYMPPGFTWTTVDCRQCVCQKHCVIVTEDECLKGKCEYSRGRCLSWLQINSETARRICHERLNADNKNTRGCARMYLEFDINNLLSGTTSGDVCFHLLLDVNTANITHVGFNCKLILTNIVQVDII</sequence>
<dbReference type="AlphaFoldDB" id="A0A3P7FXS2"/>